<comment type="caution">
    <text evidence="3">The sequence shown here is derived from an EMBL/GenBank/DDBJ whole genome shotgun (WGS) entry which is preliminary data.</text>
</comment>
<proteinExistence type="predicted"/>
<sequence length="131" mass="12885">MKLTIFAFASIAGAVVSAGGGLALRAGSCPAAASKICGSVAGELKDCCPEATTCTVVGRKTYCCSSGDTMCSQGRITTCAVSSWSVNADGYCSSSSSSASSSPSPFPSPPPPSPPPPPPPPPPIGRNSTNV</sequence>
<evidence type="ECO:0000256" key="2">
    <source>
        <dbReference type="SAM" id="SignalP"/>
    </source>
</evidence>
<feature type="compositionally biased region" description="Low complexity" evidence="1">
    <location>
        <begin position="93"/>
        <end position="103"/>
    </location>
</feature>
<dbReference type="EMBL" id="NESQ01000136">
    <property type="protein sequence ID" value="PUU77889.1"/>
    <property type="molecule type" value="Genomic_DNA"/>
</dbReference>
<dbReference type="Proteomes" id="UP000244722">
    <property type="component" value="Unassembled WGS sequence"/>
</dbReference>
<name>A0A2T6ZQX6_TUBBO</name>
<gene>
    <name evidence="3" type="ORF">B9Z19DRAFT_127749</name>
</gene>
<evidence type="ECO:0008006" key="5">
    <source>
        <dbReference type="Google" id="ProtNLM"/>
    </source>
</evidence>
<protein>
    <recommendedName>
        <fullName evidence="5">Extracellular membrane protein CFEM domain-containing protein</fullName>
    </recommendedName>
</protein>
<feature type="chain" id="PRO_5015667266" description="Extracellular membrane protein CFEM domain-containing protein" evidence="2">
    <location>
        <begin position="18"/>
        <end position="131"/>
    </location>
</feature>
<evidence type="ECO:0000313" key="4">
    <source>
        <dbReference type="Proteomes" id="UP000244722"/>
    </source>
</evidence>
<evidence type="ECO:0000256" key="1">
    <source>
        <dbReference type="SAM" id="MobiDB-lite"/>
    </source>
</evidence>
<accession>A0A2T6ZQX6</accession>
<organism evidence="3 4">
    <name type="scientific">Tuber borchii</name>
    <name type="common">White truffle</name>
    <dbReference type="NCBI Taxonomy" id="42251"/>
    <lineage>
        <taxon>Eukaryota</taxon>
        <taxon>Fungi</taxon>
        <taxon>Dikarya</taxon>
        <taxon>Ascomycota</taxon>
        <taxon>Pezizomycotina</taxon>
        <taxon>Pezizomycetes</taxon>
        <taxon>Pezizales</taxon>
        <taxon>Tuberaceae</taxon>
        <taxon>Tuber</taxon>
    </lineage>
</organism>
<feature type="signal peptide" evidence="2">
    <location>
        <begin position="1"/>
        <end position="17"/>
    </location>
</feature>
<reference evidence="3 4" key="1">
    <citation type="submission" date="2017-04" db="EMBL/GenBank/DDBJ databases">
        <title>Draft genome sequence of Tuber borchii Vittad., a whitish edible truffle.</title>
        <authorList>
            <consortium name="DOE Joint Genome Institute"/>
            <person name="Murat C."/>
            <person name="Kuo A."/>
            <person name="Barry K.W."/>
            <person name="Clum A."/>
            <person name="Dockter R.B."/>
            <person name="Fauchery L."/>
            <person name="Iotti M."/>
            <person name="Kohler A."/>
            <person name="Labutti K."/>
            <person name="Lindquist E.A."/>
            <person name="Lipzen A."/>
            <person name="Ohm R.A."/>
            <person name="Wang M."/>
            <person name="Grigoriev I.V."/>
            <person name="Zambonelli A."/>
            <person name="Martin F.M."/>
        </authorList>
    </citation>
    <scope>NUCLEOTIDE SEQUENCE [LARGE SCALE GENOMIC DNA]</scope>
    <source>
        <strain evidence="3 4">Tbo3840</strain>
    </source>
</reference>
<keyword evidence="4" id="KW-1185">Reference proteome</keyword>
<feature type="region of interest" description="Disordered" evidence="1">
    <location>
        <begin position="90"/>
        <end position="131"/>
    </location>
</feature>
<feature type="compositionally biased region" description="Pro residues" evidence="1">
    <location>
        <begin position="104"/>
        <end position="124"/>
    </location>
</feature>
<dbReference type="OrthoDB" id="10486421at2759"/>
<evidence type="ECO:0000313" key="3">
    <source>
        <dbReference type="EMBL" id="PUU77889.1"/>
    </source>
</evidence>
<keyword evidence="2" id="KW-0732">Signal</keyword>
<dbReference type="AlphaFoldDB" id="A0A2T6ZQX6"/>